<proteinExistence type="predicted"/>
<gene>
    <name evidence="1" type="ORF">LMG26690_02537</name>
</gene>
<dbReference type="AlphaFoldDB" id="A0A6S6ZVY6"/>
<accession>A0A6S6ZVY6</accession>
<protein>
    <recommendedName>
        <fullName evidence="3">DUF2513 domain-containing protein</fullName>
    </recommendedName>
</protein>
<dbReference type="EMBL" id="CADIJM010000004">
    <property type="protein sequence ID" value="CAB3699347.1"/>
    <property type="molecule type" value="Genomic_DNA"/>
</dbReference>
<dbReference type="Proteomes" id="UP000494214">
    <property type="component" value="Unassembled WGS sequence"/>
</dbReference>
<evidence type="ECO:0008006" key="3">
    <source>
        <dbReference type="Google" id="ProtNLM"/>
    </source>
</evidence>
<evidence type="ECO:0000313" key="1">
    <source>
        <dbReference type="EMBL" id="CAB3699347.1"/>
    </source>
</evidence>
<sequence>MLQPKSAIVGVFFYPYMVNIMQRDFDLVVTILGALRDAPGPNLSTHDIKNAALAPHPEEQGLQVIAHHLDLLEDAGLVKQVSETSANAGATRWRITWKGYDALEQDEDDEEDEDFDPEE</sequence>
<keyword evidence="2" id="KW-1185">Reference proteome</keyword>
<name>A0A6S6ZVY6_9BURK</name>
<evidence type="ECO:0000313" key="2">
    <source>
        <dbReference type="Proteomes" id="UP000494214"/>
    </source>
</evidence>
<reference evidence="1 2" key="1">
    <citation type="submission" date="2020-04" db="EMBL/GenBank/DDBJ databases">
        <authorList>
            <person name="De Canck E."/>
        </authorList>
    </citation>
    <scope>NUCLEOTIDE SEQUENCE [LARGE SCALE GENOMIC DNA]</scope>
    <source>
        <strain evidence="1 2">LMG 26690</strain>
    </source>
</reference>
<organism evidence="1 2">
    <name type="scientific">Achromobacter animicus</name>
    <dbReference type="NCBI Taxonomy" id="1389935"/>
    <lineage>
        <taxon>Bacteria</taxon>
        <taxon>Pseudomonadati</taxon>
        <taxon>Pseudomonadota</taxon>
        <taxon>Betaproteobacteria</taxon>
        <taxon>Burkholderiales</taxon>
        <taxon>Alcaligenaceae</taxon>
        <taxon>Achromobacter</taxon>
    </lineage>
</organism>